<feature type="compositionally biased region" description="Low complexity" evidence="2">
    <location>
        <begin position="388"/>
        <end position="428"/>
    </location>
</feature>
<feature type="compositionally biased region" description="Low complexity" evidence="2">
    <location>
        <begin position="258"/>
        <end position="273"/>
    </location>
</feature>
<evidence type="ECO:0000256" key="1">
    <source>
        <dbReference type="ARBA" id="ARBA00022737"/>
    </source>
</evidence>
<dbReference type="InterPro" id="IPR002889">
    <property type="entry name" value="WSC_carb-bd"/>
</dbReference>
<dbReference type="PANTHER" id="PTHR45964:SF5">
    <property type="entry name" value="WSCD FAMILY MEMBER CG9164"/>
    <property type="match status" value="1"/>
</dbReference>
<proteinExistence type="predicted"/>
<feature type="domain" description="WSC" evidence="4">
    <location>
        <begin position="147"/>
        <end position="242"/>
    </location>
</feature>
<evidence type="ECO:0000259" key="4">
    <source>
        <dbReference type="PROSITE" id="PS51212"/>
    </source>
</evidence>
<keyword evidence="3" id="KW-0732">Signal</keyword>
<dbReference type="Proteomes" id="UP000554235">
    <property type="component" value="Unassembled WGS sequence"/>
</dbReference>
<dbReference type="PANTHER" id="PTHR45964">
    <property type="entry name" value="WSCD FAMILY MEMBER CG9164"/>
    <property type="match status" value="1"/>
</dbReference>
<dbReference type="OrthoDB" id="2019572at2759"/>
<feature type="compositionally biased region" description="Low complexity" evidence="2">
    <location>
        <begin position="284"/>
        <end position="297"/>
    </location>
</feature>
<feature type="compositionally biased region" description="Gly residues" evidence="2">
    <location>
        <begin position="372"/>
        <end position="387"/>
    </location>
</feature>
<dbReference type="EMBL" id="JAADYS010000575">
    <property type="protein sequence ID" value="KAF4468713.1"/>
    <property type="molecule type" value="Genomic_DNA"/>
</dbReference>
<gene>
    <name evidence="5" type="ORF">FALBO_4394</name>
</gene>
<reference evidence="5 6" key="1">
    <citation type="submission" date="2020-01" db="EMBL/GenBank/DDBJ databases">
        <title>Identification and distribution of gene clusters putatively required for synthesis of sphingolipid metabolism inhibitors in phylogenetically diverse species of the filamentous fungus Fusarium.</title>
        <authorList>
            <person name="Kim H.-S."/>
            <person name="Busman M."/>
            <person name="Brown D.W."/>
            <person name="Divon H."/>
            <person name="Uhlig S."/>
            <person name="Proctor R.H."/>
        </authorList>
    </citation>
    <scope>NUCLEOTIDE SEQUENCE [LARGE SCALE GENOMIC DNA]</scope>
    <source>
        <strain evidence="5 6">NRRL 20459</strain>
    </source>
</reference>
<protein>
    <submittedName>
        <fullName evidence="5">Beta-13 exoglucanase</fullName>
    </submittedName>
</protein>
<evidence type="ECO:0000313" key="5">
    <source>
        <dbReference type="EMBL" id="KAF4468713.1"/>
    </source>
</evidence>
<comment type="caution">
    <text evidence="5">The sequence shown here is derived from an EMBL/GenBank/DDBJ whole genome shotgun (WGS) entry which is preliminary data.</text>
</comment>
<feature type="domain" description="WSC" evidence="4">
    <location>
        <begin position="35"/>
        <end position="130"/>
    </location>
</feature>
<sequence>MPSLRTLVAGAALALVGTTYAHHVELPPCLDPFQPYVYSGCYQDGLEGMSTGALIYRSSQNQYNMTVEKCVSECKGNGFRYAGLKYWGVCYCGSTVSGPQLTEDQCNLPCSGDNTETCGGSSSLSIWQDPTFRTTSLLGGALNSIANYKPLGCYTDSSPKGRALTWSMDLDGSNMSPTKCLTACSDQGFPFAGMEYGGECYCGNVLANDTAKADPGDCSMGCNGDATFKCGGPSRLSVYVSTDLQSLQPCGWNDGSSSSSSAAGAGSSSTASGAGSGSGGGAGSSSTSTSLATSSSSIPVNNGGGAGASSSTSSSTTTTSSSVVVNPAGNGGGASSSSTSTTTSSSVVVNPAGNGGTSRSSTSTTSTTSSAAGGGGGINPAGNGGAGASSTSTRVSTTTTLTSTRVSTTTTLTSTTARPSTTTSSSSSCTTVGPMCTATVVVPNDCEYKCGSWCAPSVPDFQDQDSCQTAYNNCAKNIASCFQNAGWPGALNCFDFSKWCDGVQGFCASTCSRGRNCNKSGCLKQNQPSGGNSVRTTTSVFPCAATTASSTVPPASSTSVAPQPTNICQQPSSRTYGYGPGNPVAGIELPLVGCNDLKGDFSQKPFKLYTDSNSGSCKSYQRAQQNNACADACKAQYDQCVNVYVQSCKKLNGGGSYFNKRGGHSHFHKRALEKAGIEPRWFNLFGNDQWQSAQNKCSIQYQDCLSENAQINAASRCQKWGTGV</sequence>
<feature type="compositionally biased region" description="Low complexity" evidence="2">
    <location>
        <begin position="309"/>
        <end position="328"/>
    </location>
</feature>
<feature type="signal peptide" evidence="3">
    <location>
        <begin position="1"/>
        <end position="21"/>
    </location>
</feature>
<dbReference type="PROSITE" id="PS51212">
    <property type="entry name" value="WSC"/>
    <property type="match status" value="2"/>
</dbReference>
<dbReference type="AlphaFoldDB" id="A0A8H4LIE2"/>
<keyword evidence="6" id="KW-1185">Reference proteome</keyword>
<dbReference type="InterPro" id="IPR051589">
    <property type="entry name" value="Sialate-O-sulfotransferase"/>
</dbReference>
<evidence type="ECO:0000256" key="2">
    <source>
        <dbReference type="SAM" id="MobiDB-lite"/>
    </source>
</evidence>
<evidence type="ECO:0000313" key="6">
    <source>
        <dbReference type="Proteomes" id="UP000554235"/>
    </source>
</evidence>
<feature type="compositionally biased region" description="Low complexity" evidence="2">
    <location>
        <begin position="335"/>
        <end position="371"/>
    </location>
</feature>
<feature type="chain" id="PRO_5034127826" evidence="3">
    <location>
        <begin position="22"/>
        <end position="724"/>
    </location>
</feature>
<keyword evidence="1" id="KW-0677">Repeat</keyword>
<feature type="compositionally biased region" description="Gly residues" evidence="2">
    <location>
        <begin position="274"/>
        <end position="283"/>
    </location>
</feature>
<feature type="region of interest" description="Disordered" evidence="2">
    <location>
        <begin position="258"/>
        <end position="428"/>
    </location>
</feature>
<dbReference type="Pfam" id="PF01822">
    <property type="entry name" value="WSC"/>
    <property type="match status" value="2"/>
</dbReference>
<accession>A0A8H4LIE2</accession>
<organism evidence="5 6">
    <name type="scientific">Fusarium albosuccineum</name>
    <dbReference type="NCBI Taxonomy" id="1237068"/>
    <lineage>
        <taxon>Eukaryota</taxon>
        <taxon>Fungi</taxon>
        <taxon>Dikarya</taxon>
        <taxon>Ascomycota</taxon>
        <taxon>Pezizomycotina</taxon>
        <taxon>Sordariomycetes</taxon>
        <taxon>Hypocreomycetidae</taxon>
        <taxon>Hypocreales</taxon>
        <taxon>Nectriaceae</taxon>
        <taxon>Fusarium</taxon>
        <taxon>Fusarium decemcellulare species complex</taxon>
    </lineage>
</organism>
<evidence type="ECO:0000256" key="3">
    <source>
        <dbReference type="SAM" id="SignalP"/>
    </source>
</evidence>
<name>A0A8H4LIE2_9HYPO</name>
<dbReference type="SMART" id="SM00321">
    <property type="entry name" value="WSC"/>
    <property type="match status" value="2"/>
</dbReference>